<accession>A0A0F9JLF8</accession>
<proteinExistence type="predicted"/>
<name>A0A0F9JLF8_9ZZZZ</name>
<organism evidence="1">
    <name type="scientific">marine sediment metagenome</name>
    <dbReference type="NCBI Taxonomy" id="412755"/>
    <lineage>
        <taxon>unclassified sequences</taxon>
        <taxon>metagenomes</taxon>
        <taxon>ecological metagenomes</taxon>
    </lineage>
</organism>
<feature type="non-terminal residue" evidence="1">
    <location>
        <position position="1"/>
    </location>
</feature>
<dbReference type="AlphaFoldDB" id="A0A0F9JLF8"/>
<dbReference type="EMBL" id="LAZR01015965">
    <property type="protein sequence ID" value="KKM06556.1"/>
    <property type="molecule type" value="Genomic_DNA"/>
</dbReference>
<reference evidence="1" key="1">
    <citation type="journal article" date="2015" name="Nature">
        <title>Complex archaea that bridge the gap between prokaryotes and eukaryotes.</title>
        <authorList>
            <person name="Spang A."/>
            <person name="Saw J.H."/>
            <person name="Jorgensen S.L."/>
            <person name="Zaremba-Niedzwiedzka K."/>
            <person name="Martijn J."/>
            <person name="Lind A.E."/>
            <person name="van Eijk R."/>
            <person name="Schleper C."/>
            <person name="Guy L."/>
            <person name="Ettema T.J."/>
        </authorList>
    </citation>
    <scope>NUCLEOTIDE SEQUENCE</scope>
</reference>
<comment type="caution">
    <text evidence="1">The sequence shown here is derived from an EMBL/GenBank/DDBJ whole genome shotgun (WGS) entry which is preliminary data.</text>
</comment>
<evidence type="ECO:0000313" key="1">
    <source>
        <dbReference type="EMBL" id="KKM06556.1"/>
    </source>
</evidence>
<gene>
    <name evidence="1" type="ORF">LCGC14_1742810</name>
</gene>
<sequence length="107" mass="11038">DTLNTAAITVYASDSGILFINENTATTTYTLPAVADGKGKFWVFFCEAANSIVIASSESLLVGGTGSAGIIGATITSATTIGECAMIIGDGDKYYCLPFTGTWTYSV</sequence>
<protein>
    <submittedName>
        <fullName evidence="1">Uncharacterized protein</fullName>
    </submittedName>
</protein>